<dbReference type="Pfam" id="PF00583">
    <property type="entry name" value="Acetyltransf_1"/>
    <property type="match status" value="1"/>
</dbReference>
<name>A0A1I1DN51_9BACT</name>
<dbReference type="Gene3D" id="3.40.630.30">
    <property type="match status" value="1"/>
</dbReference>
<organism evidence="4 5">
    <name type="scientific">Flexibacter flexilis DSM 6793</name>
    <dbReference type="NCBI Taxonomy" id="927664"/>
    <lineage>
        <taxon>Bacteria</taxon>
        <taxon>Pseudomonadati</taxon>
        <taxon>Bacteroidota</taxon>
        <taxon>Cytophagia</taxon>
        <taxon>Cytophagales</taxon>
        <taxon>Flexibacteraceae</taxon>
        <taxon>Flexibacter</taxon>
    </lineage>
</organism>
<feature type="domain" description="N-acetyltransferase" evidence="3">
    <location>
        <begin position="4"/>
        <end position="152"/>
    </location>
</feature>
<proteinExistence type="predicted"/>
<keyword evidence="1 4" id="KW-0808">Transferase</keyword>
<dbReference type="OrthoDB" id="9803233at2"/>
<dbReference type="PROSITE" id="PS51186">
    <property type="entry name" value="GNAT"/>
    <property type="match status" value="1"/>
</dbReference>
<keyword evidence="2" id="KW-0012">Acyltransferase</keyword>
<dbReference type="PANTHER" id="PTHR43877">
    <property type="entry name" value="AMINOALKYLPHOSPHONATE N-ACETYLTRANSFERASE-RELATED-RELATED"/>
    <property type="match status" value="1"/>
</dbReference>
<evidence type="ECO:0000256" key="2">
    <source>
        <dbReference type="ARBA" id="ARBA00023315"/>
    </source>
</evidence>
<dbReference type="CDD" id="cd04301">
    <property type="entry name" value="NAT_SF"/>
    <property type="match status" value="1"/>
</dbReference>
<gene>
    <name evidence="4" type="ORF">SAMN05421780_101342</name>
</gene>
<dbReference type="RefSeq" id="WP_091506270.1">
    <property type="nucleotide sequence ID" value="NZ_FOLE01000001.1"/>
</dbReference>
<accession>A0A1I1DN51</accession>
<dbReference type="GO" id="GO:0016747">
    <property type="term" value="F:acyltransferase activity, transferring groups other than amino-acyl groups"/>
    <property type="evidence" value="ECO:0007669"/>
    <property type="project" value="InterPro"/>
</dbReference>
<sequence length="152" mass="17443">MLIELIRTNSTKPSFQELVKLLDKDLAIRDGAEHDYYAQFNKTTDIQHVIIAYENGQHIGCGAFKPFGENGDTVEIKRMYVLPEHRGQKVAAHILNCLEKWAKELGYKACVLETGKKQPEAIRLYEREGYAFIPNYGQYIGMDNSVCMRKEL</sequence>
<keyword evidence="5" id="KW-1185">Reference proteome</keyword>
<dbReference type="AlphaFoldDB" id="A0A1I1DN51"/>
<dbReference type="SUPFAM" id="SSF55729">
    <property type="entry name" value="Acyl-CoA N-acyltransferases (Nat)"/>
    <property type="match status" value="1"/>
</dbReference>
<evidence type="ECO:0000259" key="3">
    <source>
        <dbReference type="PROSITE" id="PS51186"/>
    </source>
</evidence>
<dbReference type="InterPro" id="IPR000182">
    <property type="entry name" value="GNAT_dom"/>
</dbReference>
<protein>
    <submittedName>
        <fullName evidence="4">Acetyltransferase (GNAT) family protein</fullName>
    </submittedName>
</protein>
<dbReference type="Proteomes" id="UP000199514">
    <property type="component" value="Unassembled WGS sequence"/>
</dbReference>
<dbReference type="InterPro" id="IPR016181">
    <property type="entry name" value="Acyl_CoA_acyltransferase"/>
</dbReference>
<evidence type="ECO:0000256" key="1">
    <source>
        <dbReference type="ARBA" id="ARBA00022679"/>
    </source>
</evidence>
<dbReference type="PANTHER" id="PTHR43877:SF2">
    <property type="entry name" value="AMINOALKYLPHOSPHONATE N-ACETYLTRANSFERASE-RELATED"/>
    <property type="match status" value="1"/>
</dbReference>
<reference evidence="4 5" key="1">
    <citation type="submission" date="2016-10" db="EMBL/GenBank/DDBJ databases">
        <authorList>
            <person name="de Groot N.N."/>
        </authorList>
    </citation>
    <scope>NUCLEOTIDE SEQUENCE [LARGE SCALE GENOMIC DNA]</scope>
    <source>
        <strain evidence="4 5">DSM 6793</strain>
    </source>
</reference>
<dbReference type="STRING" id="927664.SAMN05421780_101342"/>
<evidence type="ECO:0000313" key="4">
    <source>
        <dbReference type="EMBL" id="SFB76274.1"/>
    </source>
</evidence>
<dbReference type="InterPro" id="IPR050832">
    <property type="entry name" value="Bact_Acetyltransf"/>
</dbReference>
<evidence type="ECO:0000313" key="5">
    <source>
        <dbReference type="Proteomes" id="UP000199514"/>
    </source>
</evidence>
<dbReference type="EMBL" id="FOLE01000001">
    <property type="protein sequence ID" value="SFB76274.1"/>
    <property type="molecule type" value="Genomic_DNA"/>
</dbReference>